<dbReference type="EMBL" id="JAACJL010000017">
    <property type="protein sequence ID" value="KAF4618483.1"/>
    <property type="molecule type" value="Genomic_DNA"/>
</dbReference>
<evidence type="ECO:0008006" key="4">
    <source>
        <dbReference type="Google" id="ProtNLM"/>
    </source>
</evidence>
<feature type="region of interest" description="Disordered" evidence="1">
    <location>
        <begin position="332"/>
        <end position="367"/>
    </location>
</feature>
<dbReference type="SUPFAM" id="SSF58113">
    <property type="entry name" value="Apolipoprotein A-I"/>
    <property type="match status" value="1"/>
</dbReference>
<reference evidence="2 3" key="1">
    <citation type="submission" date="2019-12" db="EMBL/GenBank/DDBJ databases">
        <authorList>
            <person name="Floudas D."/>
            <person name="Bentzer J."/>
            <person name="Ahren D."/>
            <person name="Johansson T."/>
            <person name="Persson P."/>
            <person name="Tunlid A."/>
        </authorList>
    </citation>
    <scope>NUCLEOTIDE SEQUENCE [LARGE SCALE GENOMIC DNA]</scope>
    <source>
        <strain evidence="2 3">CBS 102.39</strain>
    </source>
</reference>
<evidence type="ECO:0000256" key="1">
    <source>
        <dbReference type="SAM" id="MobiDB-lite"/>
    </source>
</evidence>
<evidence type="ECO:0000313" key="3">
    <source>
        <dbReference type="Proteomes" id="UP000521872"/>
    </source>
</evidence>
<name>A0A8H4QX75_9AGAR</name>
<comment type="caution">
    <text evidence="2">The sequence shown here is derived from an EMBL/GenBank/DDBJ whole genome shotgun (WGS) entry which is preliminary data.</text>
</comment>
<proteinExistence type="predicted"/>
<dbReference type="AlphaFoldDB" id="A0A8H4QX75"/>
<accession>A0A8H4QX75</accession>
<keyword evidence="3" id="KW-1185">Reference proteome</keyword>
<gene>
    <name evidence="2" type="ORF">D9613_009746</name>
</gene>
<feature type="compositionally biased region" description="Basic and acidic residues" evidence="1">
    <location>
        <begin position="332"/>
        <end position="344"/>
    </location>
</feature>
<sequence length="387" mass="42336">MSGTATETQTAQPQTPHAPEITVLSRVASIPMIQSSLGTLNDALSTNTYTRSSYNQAKEISTTAYKLTEPLQVKLAPLIVVADSYANKAVDAVESRYPYPFKVQPEEVASYVRSQKENTTNYVNKTIDEKVKAPAYSVVHDIDQRFAPLVNYFESRLANAEAGPSAPDAQYQYQRALALSKTLRENLYEYSHEQLKHLQAQSVLAQKASETASSISGIASSSLATARTRIHSLSDNMLAELQKLQASTSSLTASLQTSFHSSTSQMQSQIPQIHQSYADLSAALTSTVNDLAAILTTKDLPLQEKVAKVSKEVQERVHPLLETVKKGVSEVLARSKKEGSEKQGQDSSSGSPPVSYAEVVTFGTTDSDIIEQEEKILEKEEQEKKSE</sequence>
<evidence type="ECO:0000313" key="2">
    <source>
        <dbReference type="EMBL" id="KAF4618483.1"/>
    </source>
</evidence>
<organism evidence="2 3">
    <name type="scientific">Agrocybe pediades</name>
    <dbReference type="NCBI Taxonomy" id="84607"/>
    <lineage>
        <taxon>Eukaryota</taxon>
        <taxon>Fungi</taxon>
        <taxon>Dikarya</taxon>
        <taxon>Basidiomycota</taxon>
        <taxon>Agaricomycotina</taxon>
        <taxon>Agaricomycetes</taxon>
        <taxon>Agaricomycetidae</taxon>
        <taxon>Agaricales</taxon>
        <taxon>Agaricineae</taxon>
        <taxon>Strophariaceae</taxon>
        <taxon>Agrocybe</taxon>
    </lineage>
</organism>
<dbReference type="Proteomes" id="UP000521872">
    <property type="component" value="Unassembled WGS sequence"/>
</dbReference>
<protein>
    <recommendedName>
        <fullName evidence="4">Lipid droplet-associated perilipin protein</fullName>
    </recommendedName>
</protein>